<dbReference type="InterPro" id="IPR045851">
    <property type="entry name" value="AMP-bd_C_sf"/>
</dbReference>
<feature type="domain" description="AMP-dependent synthetase/ligase" evidence="3">
    <location>
        <begin position="261"/>
        <end position="585"/>
    </location>
</feature>
<evidence type="ECO:0000256" key="2">
    <source>
        <dbReference type="ARBA" id="ARBA00022553"/>
    </source>
</evidence>
<dbReference type="GO" id="GO:0043041">
    <property type="term" value="P:amino acid activation for nonribosomal peptide biosynthetic process"/>
    <property type="evidence" value="ECO:0007669"/>
    <property type="project" value="TreeGrafter"/>
</dbReference>
<evidence type="ECO:0000259" key="4">
    <source>
        <dbReference type="Pfam" id="PF00668"/>
    </source>
</evidence>
<dbReference type="InterPro" id="IPR020845">
    <property type="entry name" value="AMP-binding_CS"/>
</dbReference>
<organism evidence="5 6">
    <name type="scientific">Tieghemiomyces parasiticus</name>
    <dbReference type="NCBI Taxonomy" id="78921"/>
    <lineage>
        <taxon>Eukaryota</taxon>
        <taxon>Fungi</taxon>
        <taxon>Fungi incertae sedis</taxon>
        <taxon>Zoopagomycota</taxon>
        <taxon>Kickxellomycotina</taxon>
        <taxon>Dimargaritomycetes</taxon>
        <taxon>Dimargaritales</taxon>
        <taxon>Dimargaritaceae</taxon>
        <taxon>Tieghemiomyces</taxon>
    </lineage>
</organism>
<dbReference type="PROSITE" id="PS00455">
    <property type="entry name" value="AMP_BINDING"/>
    <property type="match status" value="2"/>
</dbReference>
<keyword evidence="2" id="KW-0597">Phosphoprotein</keyword>
<comment type="caution">
    <text evidence="5">The sequence shown here is derived from an EMBL/GenBank/DDBJ whole genome shotgun (WGS) entry which is preliminary data.</text>
</comment>
<dbReference type="GO" id="GO:0005737">
    <property type="term" value="C:cytoplasm"/>
    <property type="evidence" value="ECO:0007669"/>
    <property type="project" value="TreeGrafter"/>
</dbReference>
<dbReference type="InterPro" id="IPR001242">
    <property type="entry name" value="Condensation_dom"/>
</dbReference>
<dbReference type="SUPFAM" id="SSF52777">
    <property type="entry name" value="CoA-dependent acyltransferases"/>
    <property type="match status" value="5"/>
</dbReference>
<dbReference type="InterPro" id="IPR010071">
    <property type="entry name" value="AA_adenyl_dom"/>
</dbReference>
<gene>
    <name evidence="5" type="ORF">IWQ60_012137</name>
</gene>
<keyword evidence="1" id="KW-0596">Phosphopantetheine</keyword>
<dbReference type="Gene3D" id="3.30.559.10">
    <property type="entry name" value="Chloramphenicol acetyltransferase-like domain"/>
    <property type="match status" value="2"/>
</dbReference>
<protein>
    <submittedName>
        <fullName evidence="5">Uncharacterized protein</fullName>
    </submittedName>
</protein>
<dbReference type="EMBL" id="JANBPT010001629">
    <property type="protein sequence ID" value="KAJ1906179.1"/>
    <property type="molecule type" value="Genomic_DNA"/>
</dbReference>
<dbReference type="NCBIfam" id="TIGR01733">
    <property type="entry name" value="AA-adenyl-dom"/>
    <property type="match status" value="1"/>
</dbReference>
<evidence type="ECO:0000259" key="3">
    <source>
        <dbReference type="Pfam" id="PF00501"/>
    </source>
</evidence>
<dbReference type="PANTHER" id="PTHR45527:SF1">
    <property type="entry name" value="FATTY ACID SYNTHASE"/>
    <property type="match status" value="1"/>
</dbReference>
<dbReference type="Proteomes" id="UP001150569">
    <property type="component" value="Unassembled WGS sequence"/>
</dbReference>
<accession>A0A9W7ZIF8</accession>
<dbReference type="InterPro" id="IPR000873">
    <property type="entry name" value="AMP-dep_synth/lig_dom"/>
</dbReference>
<dbReference type="Pfam" id="PF00668">
    <property type="entry name" value="Condensation"/>
    <property type="match status" value="2"/>
</dbReference>
<dbReference type="OrthoDB" id="416786at2759"/>
<evidence type="ECO:0000256" key="1">
    <source>
        <dbReference type="ARBA" id="ARBA00022450"/>
    </source>
</evidence>
<sequence length="1965" mass="214799">MAEASADLKLPLDRPRTRAPTFSSARLRFGLAQEVIRGLSYPTEGNPVAPLGLWTALVGSYLGRICGTDDVLVDVLLNHSVCRGEPYALIPGHLACPARVPGAASESSLGDLSAALSQQLQRSVNHLNPGHDLYAGLSCPPAHALWHPVRVGVEVDPVEWDVEAQSHPALWYDIIFRIRPSGASPGMTLQYNPDLFDSVTVERLGANLLYFCQVALTSSLPLTTVPLVCPAEEYLLLEEFGRSPSEYNPSDTSTSVISLIRDSVQRSPYTLALESQLEAVNYTEMDARVNSLAQALQHRGIRAQDRVAVIVESRPATVMAMLALWLLRAVYVPVDSTLPEQRQRYTIETAQCTVALNMTGTEVTWTEALPGLELLNSEVGCDPALTPYCHHPEDLAYILFTSGTTGQPKGVTIRHASLTNLLLAPQTTLCPEPGTRYLQLMAVGFDGFILVALSPLCTSSTLVFSDGDIPAALHSVDGVFLTPSVLGSLSPDAYPNLRRVMSAGEALPTELAVKWLPYCEVQNLYGPTEIAIISHTLTVKLDKPITIGRPIAGSECYIVNQRDQLVPIGSVGEICVGGLGVSAGYVNRPDLNEVKFVRLPYSSGPVYRTGDLGRWLPTGEVDCLGRRDDQVKLRGFRIELAEVRGALLSLDGAMDAYALVHERTLVAFVCPEKFDEAFVKSALQEVLPGHMVPSHIMGLGHIPLTTNGKIDRRALVALFLKYQVSFPSMDATAASKHVMSPESQVLWTAVVETLGLAHDPGFRNLSHFNQSFLLELTRPVSRDTLGRALLRVVNHHAVLRSQFRRDPTGQWSQTTLPPFSTLSSQVHEVTCTESELSQCCYQVQQSIGIPQGRNVAAALVHLGAPEDGRCSSPTLLFVTIHHLVVDLVSWSILLEDLTSLLDGQTPLPPSLPFANWASELDRWRRERSVAHLDPEPVMVCPSSLSLCPLAALPANTAGNEVSHAVQIPSDVTEALIQVAGDSFRLDELLLAALCGALAVVTHSPTTTVHTESHGRHPWHEGMDLNRTVGWFTTILPVTVTNTSSPSLSDRLRQIKHTRRSLRHHGLETDWVKTPLDPSSQTTAAYHPMEVVFNFLGRTTDDRGLTCHGKAPWVVRHDLLPLIPISGDEELRPQVLEVLGWLTSSGLQLTVNYCSQVVPTATVAALGDEVSKYLAEIATLNLAGLWVPSDFPLLEASLGDMTKIITDLPTLGLTVAEVENLYPMTPMQQGLWTATAKDPTEYLLQFAMTIDGVSDSDVLLHALEAVVARHAILRTVFLTSFSNARSNGIQLVTRRPRFGWRAIGCWSEAGVQDEEDYLCSDKALGFTPNQPLLRCCVAPATRASTRLIMTIHHALIDGWSFGILTQELRHFLSSGPSASLSPAVEFSAYVEHIGNLDDTEARAVWEDYLRGIEQPTTLLLPKAPAASSTKTEYHIVIHDDVAHLQTLVQDCGFTVYTLLKAAWAYLLHRYTGLSDIVFGNTVSGRALDLLGVDGVVGCLINTVPCRVTIGTDMEFKDFLQGINAQSQRLVAVDHCHLADLNRWVAGDLRVTDMFNTMLVYENYPNTGTDSDDQAVTFSDLKVVESTEYALTGMAQIEHGQLTAVLNWSTSDFAQPYIEALGGHLRSIVCQMADILQQNGGLSTLADLDLLTPNEFQTLTVDLARPIKPIDFDSCIPALFTKQVERTPDHPVVEYDNPALGTISWTYRELLEKSRVIARHLLFQNVQREEPVGLLIDRLPSTAAAMLGVHLAGALFVPLDPNLPLHRLQFIARDCGIQRILYNIGDVEKVKAIRNVTGVATDSLDTLLINDSCGSTDLALPMVQPTDLSHILYTSGTTGQPKGVQLEHRVMANFVQQSPEVIVIRSGMRVMQNMALTFDCCLAEILTTVCNGSTVVLRNDLLDTLPKVDVLMATPSVLATLDPTKYPNLRHVITAGEALPRPLAERWSSHCPVTNMYGPTECFVCHA</sequence>
<dbReference type="CDD" id="cd05930">
    <property type="entry name" value="A_NRPS"/>
    <property type="match status" value="1"/>
</dbReference>
<dbReference type="Gene3D" id="3.40.50.12780">
    <property type="entry name" value="N-terminal domain of ligase-like"/>
    <property type="match status" value="2"/>
</dbReference>
<dbReference type="Gene3D" id="3.30.559.30">
    <property type="entry name" value="Nonribosomal peptide synthetase, condensation domain"/>
    <property type="match status" value="3"/>
</dbReference>
<dbReference type="InterPro" id="IPR023213">
    <property type="entry name" value="CAT-like_dom_sf"/>
</dbReference>
<evidence type="ECO:0000313" key="6">
    <source>
        <dbReference type="Proteomes" id="UP001150569"/>
    </source>
</evidence>
<dbReference type="GO" id="GO:0031177">
    <property type="term" value="F:phosphopantetheine binding"/>
    <property type="evidence" value="ECO:0007669"/>
    <property type="project" value="TreeGrafter"/>
</dbReference>
<keyword evidence="6" id="KW-1185">Reference proteome</keyword>
<dbReference type="GO" id="GO:0044550">
    <property type="term" value="P:secondary metabolite biosynthetic process"/>
    <property type="evidence" value="ECO:0007669"/>
    <property type="project" value="TreeGrafter"/>
</dbReference>
<dbReference type="GO" id="GO:0003824">
    <property type="term" value="F:catalytic activity"/>
    <property type="evidence" value="ECO:0007669"/>
    <property type="project" value="InterPro"/>
</dbReference>
<name>A0A9W7ZIF8_9FUNG</name>
<reference evidence="5" key="1">
    <citation type="submission" date="2022-07" db="EMBL/GenBank/DDBJ databases">
        <title>Phylogenomic reconstructions and comparative analyses of Kickxellomycotina fungi.</title>
        <authorList>
            <person name="Reynolds N.K."/>
            <person name="Stajich J.E."/>
            <person name="Barry K."/>
            <person name="Grigoriev I.V."/>
            <person name="Crous P."/>
            <person name="Smith M.E."/>
        </authorList>
    </citation>
    <scope>NUCLEOTIDE SEQUENCE</scope>
    <source>
        <strain evidence="5">RSA 861</strain>
    </source>
</reference>
<dbReference type="InterPro" id="IPR042099">
    <property type="entry name" value="ANL_N_sf"/>
</dbReference>
<feature type="non-terminal residue" evidence="5">
    <location>
        <position position="1965"/>
    </location>
</feature>
<dbReference type="Pfam" id="PF00501">
    <property type="entry name" value="AMP-binding"/>
    <property type="match status" value="2"/>
</dbReference>
<dbReference type="PANTHER" id="PTHR45527">
    <property type="entry name" value="NONRIBOSOMAL PEPTIDE SYNTHETASE"/>
    <property type="match status" value="1"/>
</dbReference>
<feature type="domain" description="Condensation" evidence="4">
    <location>
        <begin position="764"/>
        <end position="1173"/>
    </location>
</feature>
<feature type="domain" description="AMP-dependent synthetase/ligase" evidence="3">
    <location>
        <begin position="1678"/>
        <end position="1963"/>
    </location>
</feature>
<dbReference type="Gene3D" id="3.30.300.30">
    <property type="match status" value="1"/>
</dbReference>
<dbReference type="SUPFAM" id="SSF56801">
    <property type="entry name" value="Acetyl-CoA synthetase-like"/>
    <property type="match status" value="2"/>
</dbReference>
<proteinExistence type="predicted"/>
<feature type="domain" description="Condensation" evidence="4">
    <location>
        <begin position="1218"/>
        <end position="1636"/>
    </location>
</feature>
<evidence type="ECO:0000313" key="5">
    <source>
        <dbReference type="EMBL" id="KAJ1906179.1"/>
    </source>
</evidence>